<dbReference type="GO" id="GO:0008033">
    <property type="term" value="P:tRNA processing"/>
    <property type="evidence" value="ECO:0007669"/>
    <property type="project" value="UniProtKB-KW"/>
</dbReference>
<dbReference type="InterPro" id="IPR052390">
    <property type="entry name" value="tRNA_nt/polyA_polymerase"/>
</dbReference>
<dbReference type="GO" id="GO:0046872">
    <property type="term" value="F:metal ion binding"/>
    <property type="evidence" value="ECO:0007669"/>
    <property type="project" value="UniProtKB-KW"/>
</dbReference>
<dbReference type="PANTHER" id="PTHR47788">
    <property type="entry name" value="POLYA POLYMERASE"/>
    <property type="match status" value="1"/>
</dbReference>
<reference evidence="15" key="1">
    <citation type="submission" date="2014-08" db="EMBL/GenBank/DDBJ databases">
        <title>Coriobacteriaceae sp. complete genome.</title>
        <authorList>
            <person name="Looft T."/>
            <person name="Bayles D.O."/>
            <person name="Stanton T.B."/>
        </authorList>
    </citation>
    <scope>NUCLEOTIDE SEQUENCE [LARGE SCALE GENOMIC DNA]</scope>
    <source>
        <strain evidence="15">68-1-3</strain>
    </source>
</reference>
<keyword evidence="8" id="KW-0378">Hydrolase</keyword>
<keyword evidence="6" id="KW-0479">Metal-binding</keyword>
<evidence type="ECO:0000256" key="6">
    <source>
        <dbReference type="ARBA" id="ARBA00022723"/>
    </source>
</evidence>
<dbReference type="SMART" id="SM00116">
    <property type="entry name" value="CBS"/>
    <property type="match status" value="2"/>
</dbReference>
<dbReference type="GO" id="GO:0016779">
    <property type="term" value="F:nucleotidyltransferase activity"/>
    <property type="evidence" value="ECO:0007669"/>
    <property type="project" value="UniProtKB-KW"/>
</dbReference>
<organism evidence="14 15">
    <name type="scientific">Berryella intestinalis</name>
    <dbReference type="NCBI Taxonomy" id="1531429"/>
    <lineage>
        <taxon>Bacteria</taxon>
        <taxon>Bacillati</taxon>
        <taxon>Actinomycetota</taxon>
        <taxon>Coriobacteriia</taxon>
        <taxon>Eggerthellales</taxon>
        <taxon>Eggerthellaceae</taxon>
        <taxon>Berryella</taxon>
    </lineage>
</organism>
<dbReference type="HOGENOM" id="CLU_025243_1_0_11"/>
<dbReference type="OrthoDB" id="9766150at2"/>
<evidence type="ECO:0000313" key="14">
    <source>
        <dbReference type="EMBL" id="AJC11784.1"/>
    </source>
</evidence>
<dbReference type="PROSITE" id="PS51371">
    <property type="entry name" value="CBS"/>
    <property type="match status" value="2"/>
</dbReference>
<name>A0A0A8B338_9ACTN</name>
<keyword evidence="15" id="KW-1185">Reference proteome</keyword>
<dbReference type="GO" id="GO:0003723">
    <property type="term" value="F:RNA binding"/>
    <property type="evidence" value="ECO:0007669"/>
    <property type="project" value="UniProtKB-KW"/>
</dbReference>
<dbReference type="AlphaFoldDB" id="A0A0A8B338"/>
<accession>A0A0A8B338</accession>
<dbReference type="Gene3D" id="3.10.580.10">
    <property type="entry name" value="CBS-domain"/>
    <property type="match status" value="2"/>
</dbReference>
<comment type="cofactor">
    <cofactor evidence="2">
        <name>Mg(2+)</name>
        <dbReference type="ChEBI" id="CHEBI:18420"/>
    </cofactor>
</comment>
<dbReference type="SUPFAM" id="SSF64182">
    <property type="entry name" value="DHH phosphoesterases"/>
    <property type="match status" value="1"/>
</dbReference>
<feature type="domain" description="CBS" evidence="13">
    <location>
        <begin position="165"/>
        <end position="222"/>
    </location>
</feature>
<keyword evidence="5" id="KW-0808">Transferase</keyword>
<evidence type="ECO:0000256" key="5">
    <source>
        <dbReference type="ARBA" id="ARBA00022695"/>
    </source>
</evidence>
<evidence type="ECO:0000256" key="3">
    <source>
        <dbReference type="ARBA" id="ARBA00007265"/>
    </source>
</evidence>
<keyword evidence="12" id="KW-0129">CBS domain</keyword>
<reference evidence="14 15" key="2">
    <citation type="journal article" date="2015" name="Genome Announc.">
        <title>Complete Genome Sequence of Coriobacteriaceae Strain 68-1-3, a Novel Mucus-Degrading Isolate from the Swine Intestinal Tract.</title>
        <authorList>
            <person name="Looft T."/>
            <person name="Bayles D.O."/>
            <person name="Alt D.P."/>
            <person name="Stanton T.B."/>
        </authorList>
    </citation>
    <scope>NUCLEOTIDE SEQUENCE [LARGE SCALE GENOMIC DNA]</scope>
    <source>
        <strain evidence="14 15">68-1-3</strain>
    </source>
</reference>
<evidence type="ECO:0000259" key="13">
    <source>
        <dbReference type="PROSITE" id="PS51371"/>
    </source>
</evidence>
<dbReference type="InterPro" id="IPR038763">
    <property type="entry name" value="DHH_sf"/>
</dbReference>
<keyword evidence="11" id="KW-0464">Manganese</keyword>
<dbReference type="EMBL" id="CP009302">
    <property type="protein sequence ID" value="AJC11784.1"/>
    <property type="molecule type" value="Genomic_DNA"/>
</dbReference>
<evidence type="ECO:0000313" key="15">
    <source>
        <dbReference type="Proteomes" id="UP000031121"/>
    </source>
</evidence>
<evidence type="ECO:0000256" key="1">
    <source>
        <dbReference type="ARBA" id="ARBA00001936"/>
    </source>
</evidence>
<evidence type="ECO:0000256" key="7">
    <source>
        <dbReference type="ARBA" id="ARBA00022741"/>
    </source>
</evidence>
<comment type="similarity">
    <text evidence="3">Belongs to the tRNA nucleotidyltransferase/poly(A) polymerase family.</text>
</comment>
<dbReference type="InterPro" id="IPR000644">
    <property type="entry name" value="CBS_dom"/>
</dbReference>
<gene>
    <name evidence="14" type="ORF">JI75_03010</name>
</gene>
<dbReference type="GO" id="GO:0005737">
    <property type="term" value="C:cytoplasm"/>
    <property type="evidence" value="ECO:0007669"/>
    <property type="project" value="InterPro"/>
</dbReference>
<dbReference type="PANTHER" id="PTHR47788:SF1">
    <property type="entry name" value="A-ADDING TRNA NUCLEOTIDYLTRANSFERASE"/>
    <property type="match status" value="1"/>
</dbReference>
<evidence type="ECO:0000256" key="11">
    <source>
        <dbReference type="ARBA" id="ARBA00023211"/>
    </source>
</evidence>
<dbReference type="RefSeq" id="WP_039688615.1">
    <property type="nucleotide sequence ID" value="NZ_CP009302.1"/>
</dbReference>
<evidence type="ECO:0000256" key="10">
    <source>
        <dbReference type="ARBA" id="ARBA00022884"/>
    </source>
</evidence>
<evidence type="ECO:0000256" key="12">
    <source>
        <dbReference type="PROSITE-ProRule" id="PRU00703"/>
    </source>
</evidence>
<dbReference type="SMART" id="SM01131">
    <property type="entry name" value="DHHA2"/>
    <property type="match status" value="1"/>
</dbReference>
<keyword evidence="4" id="KW-0819">tRNA processing</keyword>
<dbReference type="InterPro" id="IPR001667">
    <property type="entry name" value="DDH_dom"/>
</dbReference>
<dbReference type="GO" id="GO:0000166">
    <property type="term" value="F:nucleotide binding"/>
    <property type="evidence" value="ECO:0007669"/>
    <property type="project" value="UniProtKB-KW"/>
</dbReference>
<dbReference type="Pfam" id="PF01368">
    <property type="entry name" value="DHH"/>
    <property type="match status" value="1"/>
</dbReference>
<dbReference type="InterPro" id="IPR046342">
    <property type="entry name" value="CBS_dom_sf"/>
</dbReference>
<keyword evidence="9" id="KW-0460">Magnesium</keyword>
<dbReference type="GO" id="GO:0016462">
    <property type="term" value="F:pyrophosphatase activity"/>
    <property type="evidence" value="ECO:0007669"/>
    <property type="project" value="InterPro"/>
</dbReference>
<keyword evidence="7" id="KW-0547">Nucleotide-binding</keyword>
<keyword evidence="10" id="KW-0694">RNA-binding</keyword>
<evidence type="ECO:0000256" key="2">
    <source>
        <dbReference type="ARBA" id="ARBA00001946"/>
    </source>
</evidence>
<dbReference type="SUPFAM" id="SSF54631">
    <property type="entry name" value="CBS-domain pair"/>
    <property type="match status" value="1"/>
</dbReference>
<evidence type="ECO:0000256" key="9">
    <source>
        <dbReference type="ARBA" id="ARBA00022842"/>
    </source>
</evidence>
<dbReference type="InterPro" id="IPR004097">
    <property type="entry name" value="DHHA2"/>
</dbReference>
<dbReference type="Pfam" id="PF02833">
    <property type="entry name" value="DHHA2"/>
    <property type="match status" value="1"/>
</dbReference>
<dbReference type="CDD" id="cd02205">
    <property type="entry name" value="CBS_pair_SF"/>
    <property type="match status" value="1"/>
</dbReference>
<evidence type="ECO:0000256" key="4">
    <source>
        <dbReference type="ARBA" id="ARBA00022694"/>
    </source>
</evidence>
<comment type="cofactor">
    <cofactor evidence="1">
        <name>Mn(2+)</name>
        <dbReference type="ChEBI" id="CHEBI:29035"/>
    </cofactor>
</comment>
<dbReference type="NCBIfam" id="NF011449">
    <property type="entry name" value="PRK14869.2-5"/>
    <property type="match status" value="1"/>
</dbReference>
<dbReference type="Gene3D" id="3.10.310.20">
    <property type="entry name" value="DHHA2 domain"/>
    <property type="match status" value="1"/>
</dbReference>
<proteinExistence type="inferred from homology"/>
<dbReference type="STRING" id="1531429.JI75_03010"/>
<keyword evidence="5" id="KW-0548">Nucleotidyltransferase</keyword>
<evidence type="ECO:0000256" key="8">
    <source>
        <dbReference type="ARBA" id="ARBA00022801"/>
    </source>
</evidence>
<dbReference type="Proteomes" id="UP000031121">
    <property type="component" value="Chromosome"/>
</dbReference>
<feature type="domain" description="CBS" evidence="13">
    <location>
        <begin position="83"/>
        <end position="139"/>
    </location>
</feature>
<sequence length="454" mass="49373">MPSTIIVIGHRNPDNDAISSAVAYAYLKNAVAARDAADGCESDRYVPARLGPLPPETAGVFGRCGIEAPRMIGHVHARVSDVMTRNPVSINRHATLLEAGRMLRKHNIRALIVTNDDGTYRGLVTTRMIAERYISATDVLTQGSSQDAVAADLIASLDQTVDEILETEVLVLDAEVILKEAIDDLMASPLREAVVLDDDGRAIGIVTRSDVAVRPHRKVILVDHNERRQAAPGIDEAEVVEIIDHHRIADVSTVNPIRFLNLPVGSSATIVTMEFQREGIQIPEPIAQILLSALMTDTVILKSPTATPTDERVAGYLGEILGVDPIEFGMGVFKLRGGDEHMPIDKFVGADAKEFQVGDSVVLIAQHETVDLRSSLAREQEIRTEMQRLLEAGKYEFVLLMVTDIIAEGSQFLCEGNRKLLNRAFGISCTGKGGTWMPGVLSRKKQVAARILGS</sequence>
<protein>
    <submittedName>
        <fullName evidence="14">Inorganic pyrophosphatase</fullName>
    </submittedName>
</protein>
<dbReference type="Gene3D" id="3.90.1640.10">
    <property type="entry name" value="inorganic pyrophosphatase (n-terminal core)"/>
    <property type="match status" value="1"/>
</dbReference>
<dbReference type="InterPro" id="IPR038222">
    <property type="entry name" value="DHHA2_dom_sf"/>
</dbReference>
<dbReference type="KEGG" id="cbac:JI75_03010"/>
<dbReference type="Pfam" id="PF00571">
    <property type="entry name" value="CBS"/>
    <property type="match status" value="2"/>
</dbReference>